<dbReference type="PANTHER" id="PTHR43119">
    <property type="entry name" value="ABC TRANSPORT PROTEIN ATP-BINDING COMPONENT-RELATED"/>
    <property type="match status" value="1"/>
</dbReference>
<dbReference type="InParanoid" id="B7S410"/>
<evidence type="ECO:0000256" key="1">
    <source>
        <dbReference type="ARBA" id="ARBA00022741"/>
    </source>
</evidence>
<dbReference type="eggNOG" id="KOG0055">
    <property type="taxonomic scope" value="Eukaryota"/>
</dbReference>
<reference evidence="4 5" key="1">
    <citation type="journal article" date="2008" name="Nature">
        <title>The Phaeodactylum genome reveals the evolutionary history of diatom genomes.</title>
        <authorList>
            <person name="Bowler C."/>
            <person name="Allen A.E."/>
            <person name="Badger J.H."/>
            <person name="Grimwood J."/>
            <person name="Jabbari K."/>
            <person name="Kuo A."/>
            <person name="Maheswari U."/>
            <person name="Martens C."/>
            <person name="Maumus F."/>
            <person name="Otillar R.P."/>
            <person name="Rayko E."/>
            <person name="Salamov A."/>
            <person name="Vandepoele K."/>
            <person name="Beszteri B."/>
            <person name="Gruber A."/>
            <person name="Heijde M."/>
            <person name="Katinka M."/>
            <person name="Mock T."/>
            <person name="Valentin K."/>
            <person name="Verret F."/>
            <person name="Berges J.A."/>
            <person name="Brownlee C."/>
            <person name="Cadoret J.P."/>
            <person name="Chiovitti A."/>
            <person name="Choi C.J."/>
            <person name="Coesel S."/>
            <person name="De Martino A."/>
            <person name="Detter J.C."/>
            <person name="Durkin C."/>
            <person name="Falciatore A."/>
            <person name="Fournet J."/>
            <person name="Haruta M."/>
            <person name="Huysman M.J."/>
            <person name="Jenkins B.D."/>
            <person name="Jiroutova K."/>
            <person name="Jorgensen R.E."/>
            <person name="Joubert Y."/>
            <person name="Kaplan A."/>
            <person name="Kroger N."/>
            <person name="Kroth P.G."/>
            <person name="La Roche J."/>
            <person name="Lindquist E."/>
            <person name="Lommer M."/>
            <person name="Martin-Jezequel V."/>
            <person name="Lopez P.J."/>
            <person name="Lucas S."/>
            <person name="Mangogna M."/>
            <person name="McGinnis K."/>
            <person name="Medlin L.K."/>
            <person name="Montsant A."/>
            <person name="Oudot-Le Secq M.P."/>
            <person name="Napoli C."/>
            <person name="Obornik M."/>
            <person name="Parker M.S."/>
            <person name="Petit J.L."/>
            <person name="Porcel B.M."/>
            <person name="Poulsen N."/>
            <person name="Robison M."/>
            <person name="Rychlewski L."/>
            <person name="Rynearson T.A."/>
            <person name="Schmutz J."/>
            <person name="Shapiro H."/>
            <person name="Siaut M."/>
            <person name="Stanley M."/>
            <person name="Sussman M.R."/>
            <person name="Taylor A.R."/>
            <person name="Vardi A."/>
            <person name="von Dassow P."/>
            <person name="Vyverman W."/>
            <person name="Willis A."/>
            <person name="Wyrwicz L.S."/>
            <person name="Rokhsar D.S."/>
            <person name="Weissenbach J."/>
            <person name="Armbrust E.V."/>
            <person name="Green B.R."/>
            <person name="Van de Peer Y."/>
            <person name="Grigoriev I.V."/>
        </authorList>
    </citation>
    <scope>NUCLEOTIDE SEQUENCE [LARGE SCALE GENOMIC DNA]</scope>
    <source>
        <strain evidence="4 5">CCAP 1055/1</strain>
    </source>
</reference>
<evidence type="ECO:0000313" key="4">
    <source>
        <dbReference type="EMBL" id="EEC42685.1"/>
    </source>
</evidence>
<dbReference type="InterPro" id="IPR003593">
    <property type="entry name" value="AAA+_ATPase"/>
</dbReference>
<feature type="non-terminal residue" evidence="4">
    <location>
        <position position="1"/>
    </location>
</feature>
<dbReference type="OrthoDB" id="6593433at2759"/>
<proteinExistence type="predicted"/>
<dbReference type="SUPFAM" id="SSF52540">
    <property type="entry name" value="P-loop containing nucleoside triphosphate hydrolases"/>
    <property type="match status" value="1"/>
</dbReference>
<keyword evidence="2" id="KW-0067">ATP-binding</keyword>
<protein>
    <recommendedName>
        <fullName evidence="3">AAA+ ATPase domain-containing protein</fullName>
    </recommendedName>
</protein>
<reference evidence="5" key="2">
    <citation type="submission" date="2008-08" db="EMBL/GenBank/DDBJ databases">
        <authorList>
            <consortium name="Diatom Consortium"/>
            <person name="Grigoriev I."/>
            <person name="Grimwood J."/>
            <person name="Kuo A."/>
            <person name="Otillar R.P."/>
            <person name="Salamov A."/>
            <person name="Detter J.C."/>
            <person name="Lindquist E."/>
            <person name="Shapiro H."/>
            <person name="Lucas S."/>
            <person name="Glavina del Rio T."/>
            <person name="Pitluck S."/>
            <person name="Rokhsar D."/>
            <person name="Bowler C."/>
        </authorList>
    </citation>
    <scope>GENOME REANNOTATION</scope>
    <source>
        <strain evidence="5">CCAP 1055/1</strain>
    </source>
</reference>
<dbReference type="GO" id="GO:0016887">
    <property type="term" value="F:ATP hydrolysis activity"/>
    <property type="evidence" value="ECO:0007669"/>
    <property type="project" value="InterPro"/>
</dbReference>
<dbReference type="STRING" id="556484.B7S410"/>
<organism evidence="4 5">
    <name type="scientific">Phaeodactylum tricornutum (strain CCAP 1055/1)</name>
    <dbReference type="NCBI Taxonomy" id="556484"/>
    <lineage>
        <taxon>Eukaryota</taxon>
        <taxon>Sar</taxon>
        <taxon>Stramenopiles</taxon>
        <taxon>Ochrophyta</taxon>
        <taxon>Bacillariophyta</taxon>
        <taxon>Bacillariophyceae</taxon>
        <taxon>Bacillariophycidae</taxon>
        <taxon>Naviculales</taxon>
        <taxon>Phaeodactylaceae</taxon>
        <taxon>Phaeodactylum</taxon>
    </lineage>
</organism>
<dbReference type="EMBL" id="DS999283">
    <property type="protein sequence ID" value="EEC42685.1"/>
    <property type="molecule type" value="Genomic_DNA"/>
</dbReference>
<evidence type="ECO:0000313" key="5">
    <source>
        <dbReference type="Proteomes" id="UP000000759"/>
    </source>
</evidence>
<dbReference type="HOGENOM" id="CLU_447983_0_0_1"/>
<dbReference type="PaxDb" id="2850-Phatrdraft192"/>
<gene>
    <name evidence="4" type="ORF">PHATRDRAFT_bd192</name>
</gene>
<dbReference type="AlphaFoldDB" id="B7S410"/>
<dbReference type="GeneID" id="7204859"/>
<sequence>VSLDLHKGDRVGIQGSSGVGKSQLLRTIAGLEPVARNTVTLEGIQASHFGMPNWRRRVALVPQNRLLVTSSSASTPRDVECGVNGDLHKDPTEIAAAWDLPSSCFDQSWSTLSGGEAQRASLAITLALQPQVLLLDECTSALDAETCAKVENTLMRSQIPILLVSHAQAQLDR</sequence>
<dbReference type="GO" id="GO:0005524">
    <property type="term" value="F:ATP binding"/>
    <property type="evidence" value="ECO:0007669"/>
    <property type="project" value="UniProtKB-KW"/>
</dbReference>
<dbReference type="SMART" id="SM00382">
    <property type="entry name" value="AAA"/>
    <property type="match status" value="1"/>
</dbReference>
<dbReference type="PANTHER" id="PTHR43119:SF1">
    <property type="entry name" value="ABC TRANSPORTER DOMAIN-CONTAINING PROTEIN"/>
    <property type="match status" value="1"/>
</dbReference>
<dbReference type="RefSeq" id="XP_002176293.1">
    <property type="nucleotide sequence ID" value="XM_002176257.1"/>
</dbReference>
<dbReference type="InterPro" id="IPR027417">
    <property type="entry name" value="P-loop_NTPase"/>
</dbReference>
<feature type="non-terminal residue" evidence="4">
    <location>
        <position position="173"/>
    </location>
</feature>
<accession>B7S410</accession>
<evidence type="ECO:0000256" key="2">
    <source>
        <dbReference type="ARBA" id="ARBA00022840"/>
    </source>
</evidence>
<feature type="domain" description="AAA+ ATPase" evidence="3">
    <location>
        <begin position="7"/>
        <end position="165"/>
    </location>
</feature>
<keyword evidence="1" id="KW-0547">Nucleotide-binding</keyword>
<dbReference type="Pfam" id="PF00005">
    <property type="entry name" value="ABC_tran"/>
    <property type="match status" value="1"/>
</dbReference>
<dbReference type="InterPro" id="IPR003439">
    <property type="entry name" value="ABC_transporter-like_ATP-bd"/>
</dbReference>
<dbReference type="Proteomes" id="UP000000759">
    <property type="component" value="Unassembled WGS sequence"/>
</dbReference>
<dbReference type="Gene3D" id="3.40.50.300">
    <property type="entry name" value="P-loop containing nucleotide triphosphate hydrolases"/>
    <property type="match status" value="1"/>
</dbReference>
<keyword evidence="5" id="KW-1185">Reference proteome</keyword>
<name>B7S410_PHATC</name>
<evidence type="ECO:0000259" key="3">
    <source>
        <dbReference type="SMART" id="SM00382"/>
    </source>
</evidence>
<dbReference type="KEGG" id="pti:PHATRDRAFT_bd192"/>